<gene>
    <name evidence="1" type="ORF">NPIL_65941</name>
</gene>
<accession>A0A8X6QN00</accession>
<proteinExistence type="predicted"/>
<organism evidence="1 2">
    <name type="scientific">Nephila pilipes</name>
    <name type="common">Giant wood spider</name>
    <name type="synonym">Nephila maculata</name>
    <dbReference type="NCBI Taxonomy" id="299642"/>
    <lineage>
        <taxon>Eukaryota</taxon>
        <taxon>Metazoa</taxon>
        <taxon>Ecdysozoa</taxon>
        <taxon>Arthropoda</taxon>
        <taxon>Chelicerata</taxon>
        <taxon>Arachnida</taxon>
        <taxon>Araneae</taxon>
        <taxon>Araneomorphae</taxon>
        <taxon>Entelegynae</taxon>
        <taxon>Araneoidea</taxon>
        <taxon>Nephilidae</taxon>
        <taxon>Nephila</taxon>
    </lineage>
</organism>
<protein>
    <submittedName>
        <fullName evidence="1">Uncharacterized protein</fullName>
    </submittedName>
</protein>
<sequence>MVQDEDQIIIMKRKKSCPGADVSSRLWQKLQLILNDKEFVDFFFAYHCSNSNRIDDRLPLLIHHVRKSSTRNKIVRRSKELFLIQRDAQGSWSPYVTFVSFGEECGESFIRNPIILFFYCRY</sequence>
<dbReference type="EMBL" id="BMAW01083730">
    <property type="protein sequence ID" value="GFU35397.1"/>
    <property type="molecule type" value="Genomic_DNA"/>
</dbReference>
<evidence type="ECO:0000313" key="1">
    <source>
        <dbReference type="EMBL" id="GFU35397.1"/>
    </source>
</evidence>
<reference evidence="1" key="1">
    <citation type="submission" date="2020-08" db="EMBL/GenBank/DDBJ databases">
        <title>Multicomponent nature underlies the extraordinary mechanical properties of spider dragline silk.</title>
        <authorList>
            <person name="Kono N."/>
            <person name="Nakamura H."/>
            <person name="Mori M."/>
            <person name="Yoshida Y."/>
            <person name="Ohtoshi R."/>
            <person name="Malay A.D."/>
            <person name="Moran D.A.P."/>
            <person name="Tomita M."/>
            <person name="Numata K."/>
            <person name="Arakawa K."/>
        </authorList>
    </citation>
    <scope>NUCLEOTIDE SEQUENCE</scope>
</reference>
<dbReference type="Proteomes" id="UP000887013">
    <property type="component" value="Unassembled WGS sequence"/>
</dbReference>
<comment type="caution">
    <text evidence="1">The sequence shown here is derived from an EMBL/GenBank/DDBJ whole genome shotgun (WGS) entry which is preliminary data.</text>
</comment>
<keyword evidence="2" id="KW-1185">Reference proteome</keyword>
<dbReference type="AlphaFoldDB" id="A0A8X6QN00"/>
<name>A0A8X6QN00_NEPPI</name>
<evidence type="ECO:0000313" key="2">
    <source>
        <dbReference type="Proteomes" id="UP000887013"/>
    </source>
</evidence>